<keyword evidence="3" id="KW-1185">Reference proteome</keyword>
<evidence type="ECO:0000256" key="1">
    <source>
        <dbReference type="SAM" id="MobiDB-lite"/>
    </source>
</evidence>
<sequence length="216" mass="23498">MCVVVYNSTPSTPTSSSAIRSISPRPSTSNSNYYTNSPHTKPSRIPQPIPATRTRAASITGHTQFPSPTNSSYHTIPIPIPGYGSPTTPTQDTSRSAGLWIVHEASPHASASTSFPSSASSSITSAHRQQEDEDDDSEEEELPFEHWYCGEISRNGGVGELRVGKQQEMLEIANYGHDLSSQGKKQNAITEAIEERIRQRERAGRRRADSMGGLGE</sequence>
<reference evidence="2 3" key="1">
    <citation type="submission" date="2024-01" db="EMBL/GenBank/DDBJ databases">
        <title>A draft genome for the cacao thread blight pathogen Marasmiellus scandens.</title>
        <authorList>
            <person name="Baruah I.K."/>
            <person name="Leung J."/>
            <person name="Bukari Y."/>
            <person name="Amoako-Attah I."/>
            <person name="Meinhardt L.W."/>
            <person name="Bailey B.A."/>
            <person name="Cohen S.P."/>
        </authorList>
    </citation>
    <scope>NUCLEOTIDE SEQUENCE [LARGE SCALE GENOMIC DNA]</scope>
    <source>
        <strain evidence="2 3">GH-19</strain>
    </source>
</reference>
<proteinExistence type="predicted"/>
<evidence type="ECO:0000313" key="2">
    <source>
        <dbReference type="EMBL" id="KAK7464959.1"/>
    </source>
</evidence>
<name>A0ABR1JS26_9AGAR</name>
<feature type="region of interest" description="Disordered" evidence="1">
    <location>
        <begin position="1"/>
        <end position="56"/>
    </location>
</feature>
<gene>
    <name evidence="2" type="ORF">VKT23_006167</name>
</gene>
<feature type="compositionally biased region" description="Low complexity" evidence="1">
    <location>
        <begin position="7"/>
        <end position="37"/>
    </location>
</feature>
<comment type="caution">
    <text evidence="2">The sequence shown here is derived from an EMBL/GenBank/DDBJ whole genome shotgun (WGS) entry which is preliminary data.</text>
</comment>
<organism evidence="2 3">
    <name type="scientific">Marasmiellus scandens</name>
    <dbReference type="NCBI Taxonomy" id="2682957"/>
    <lineage>
        <taxon>Eukaryota</taxon>
        <taxon>Fungi</taxon>
        <taxon>Dikarya</taxon>
        <taxon>Basidiomycota</taxon>
        <taxon>Agaricomycotina</taxon>
        <taxon>Agaricomycetes</taxon>
        <taxon>Agaricomycetidae</taxon>
        <taxon>Agaricales</taxon>
        <taxon>Marasmiineae</taxon>
        <taxon>Omphalotaceae</taxon>
        <taxon>Marasmiellus</taxon>
    </lineage>
</organism>
<feature type="compositionally biased region" description="Low complexity" evidence="1">
    <location>
        <begin position="109"/>
        <end position="127"/>
    </location>
</feature>
<feature type="compositionally biased region" description="Acidic residues" evidence="1">
    <location>
        <begin position="131"/>
        <end position="142"/>
    </location>
</feature>
<dbReference type="EMBL" id="JBANRG010000007">
    <property type="protein sequence ID" value="KAK7464959.1"/>
    <property type="molecule type" value="Genomic_DNA"/>
</dbReference>
<feature type="region of interest" description="Disordered" evidence="1">
    <location>
        <begin position="109"/>
        <end position="142"/>
    </location>
</feature>
<protein>
    <submittedName>
        <fullName evidence="2">Uncharacterized protein</fullName>
    </submittedName>
</protein>
<accession>A0ABR1JS26</accession>
<evidence type="ECO:0000313" key="3">
    <source>
        <dbReference type="Proteomes" id="UP001498398"/>
    </source>
</evidence>
<dbReference type="Proteomes" id="UP001498398">
    <property type="component" value="Unassembled WGS sequence"/>
</dbReference>